<comment type="caution">
    <text evidence="2">The sequence shown here is derived from an EMBL/GenBank/DDBJ whole genome shotgun (WGS) entry which is preliminary data.</text>
</comment>
<dbReference type="AlphaFoldDB" id="A0A401G4G1"/>
<feature type="transmembrane region" description="Helical" evidence="1">
    <location>
        <begin position="6"/>
        <end position="25"/>
    </location>
</feature>
<sequence length="172" mass="19003">MIYWFYTFASLGLIVLQTAVIPRLPPVCHLYDLFIPFAVYLGIFGLPLEGVWVVLINGILFDSLSAAPFGVYTTTYMWLFIGVRRGLGFLDVGNYILLPLVIVSGVLLENAVLLGILISRGADGDATGQMIRIVSRQVVWAALTGPLWVMVFKVIYRNIIEKEAADVNHASP</sequence>
<proteinExistence type="predicted"/>
<keyword evidence="1" id="KW-1133">Transmembrane helix</keyword>
<protein>
    <recommendedName>
        <fullName evidence="4">Rod shape-determining protein MreD</fullName>
    </recommendedName>
</protein>
<organism evidence="2 3">
    <name type="scientific">Desulfonema ishimotonii</name>
    <dbReference type="NCBI Taxonomy" id="45657"/>
    <lineage>
        <taxon>Bacteria</taxon>
        <taxon>Pseudomonadati</taxon>
        <taxon>Thermodesulfobacteriota</taxon>
        <taxon>Desulfobacteria</taxon>
        <taxon>Desulfobacterales</taxon>
        <taxon>Desulfococcaceae</taxon>
        <taxon>Desulfonema</taxon>
    </lineage>
</organism>
<feature type="transmembrane region" description="Helical" evidence="1">
    <location>
        <begin position="95"/>
        <end position="118"/>
    </location>
</feature>
<dbReference type="Proteomes" id="UP000288096">
    <property type="component" value="Unassembled WGS sequence"/>
</dbReference>
<dbReference type="OrthoDB" id="5419700at2"/>
<gene>
    <name evidence="2" type="ORF">DENIS_5075</name>
</gene>
<keyword evidence="1" id="KW-0472">Membrane</keyword>
<feature type="transmembrane region" description="Helical" evidence="1">
    <location>
        <begin position="138"/>
        <end position="156"/>
    </location>
</feature>
<dbReference type="RefSeq" id="WP_124331076.1">
    <property type="nucleotide sequence ID" value="NZ_BEXT01000001.1"/>
</dbReference>
<evidence type="ECO:0008006" key="4">
    <source>
        <dbReference type="Google" id="ProtNLM"/>
    </source>
</evidence>
<reference evidence="3" key="2">
    <citation type="submission" date="2019-01" db="EMBL/GenBank/DDBJ databases">
        <title>Genome sequence of Desulfonema ishimotonii strain Tokyo 01.</title>
        <authorList>
            <person name="Fukui M."/>
        </authorList>
    </citation>
    <scope>NUCLEOTIDE SEQUENCE [LARGE SCALE GENOMIC DNA]</scope>
    <source>
        <strain evidence="3">Tokyo 01</strain>
    </source>
</reference>
<feature type="transmembrane region" description="Helical" evidence="1">
    <location>
        <begin position="37"/>
        <end position="60"/>
    </location>
</feature>
<evidence type="ECO:0000313" key="2">
    <source>
        <dbReference type="EMBL" id="GBC64073.1"/>
    </source>
</evidence>
<evidence type="ECO:0000256" key="1">
    <source>
        <dbReference type="SAM" id="Phobius"/>
    </source>
</evidence>
<name>A0A401G4G1_9BACT</name>
<evidence type="ECO:0000313" key="3">
    <source>
        <dbReference type="Proteomes" id="UP000288096"/>
    </source>
</evidence>
<reference evidence="3" key="1">
    <citation type="submission" date="2017-11" db="EMBL/GenBank/DDBJ databases">
        <authorList>
            <person name="Watanabe M."/>
            <person name="Kojima H."/>
        </authorList>
    </citation>
    <scope>NUCLEOTIDE SEQUENCE [LARGE SCALE GENOMIC DNA]</scope>
    <source>
        <strain evidence="3">Tokyo 01</strain>
    </source>
</reference>
<dbReference type="EMBL" id="BEXT01000001">
    <property type="protein sequence ID" value="GBC64073.1"/>
    <property type="molecule type" value="Genomic_DNA"/>
</dbReference>
<keyword evidence="3" id="KW-1185">Reference proteome</keyword>
<accession>A0A401G4G1</accession>
<feature type="transmembrane region" description="Helical" evidence="1">
    <location>
        <begin position="66"/>
        <end position="83"/>
    </location>
</feature>
<keyword evidence="1" id="KW-0812">Transmembrane</keyword>